<feature type="domain" description="Beta-lactamase class A catalytic" evidence="1">
    <location>
        <begin position="22"/>
        <end position="242"/>
    </location>
</feature>
<dbReference type="GO" id="GO:0030655">
    <property type="term" value="P:beta-lactam antibiotic catabolic process"/>
    <property type="evidence" value="ECO:0007669"/>
    <property type="project" value="InterPro"/>
</dbReference>
<name>A0A9X7Z7A8_9BACL</name>
<dbReference type="PANTHER" id="PTHR35333:SF4">
    <property type="entry name" value="SLR0121 PROTEIN"/>
    <property type="match status" value="1"/>
</dbReference>
<dbReference type="PANTHER" id="PTHR35333">
    <property type="entry name" value="BETA-LACTAMASE"/>
    <property type="match status" value="1"/>
</dbReference>
<dbReference type="RefSeq" id="WP_206656495.1">
    <property type="nucleotide sequence ID" value="NZ_CP071182.1"/>
</dbReference>
<proteinExistence type="predicted"/>
<dbReference type="GO" id="GO:0008800">
    <property type="term" value="F:beta-lactamase activity"/>
    <property type="evidence" value="ECO:0007669"/>
    <property type="project" value="InterPro"/>
</dbReference>
<accession>A0A9X7Z7A8</accession>
<dbReference type="Proteomes" id="UP000663505">
    <property type="component" value="Chromosome"/>
</dbReference>
<dbReference type="InterPro" id="IPR000871">
    <property type="entry name" value="Beta-lactam_class-A"/>
</dbReference>
<dbReference type="SUPFAM" id="SSF56601">
    <property type="entry name" value="beta-lactamase/transpeptidase-like"/>
    <property type="match status" value="1"/>
</dbReference>
<dbReference type="KEGG" id="afx:JZ786_22475"/>
<dbReference type="AlphaFoldDB" id="A0A9X7Z7A8"/>
<dbReference type="GO" id="GO:0046677">
    <property type="term" value="P:response to antibiotic"/>
    <property type="evidence" value="ECO:0007669"/>
    <property type="project" value="InterPro"/>
</dbReference>
<evidence type="ECO:0000313" key="3">
    <source>
        <dbReference type="Proteomes" id="UP000663505"/>
    </source>
</evidence>
<organism evidence="2 3">
    <name type="scientific">Alicyclobacillus mengziensis</name>
    <dbReference type="NCBI Taxonomy" id="2931921"/>
    <lineage>
        <taxon>Bacteria</taxon>
        <taxon>Bacillati</taxon>
        <taxon>Bacillota</taxon>
        <taxon>Bacilli</taxon>
        <taxon>Bacillales</taxon>
        <taxon>Alicyclobacillaceae</taxon>
        <taxon>Alicyclobacillus</taxon>
    </lineage>
</organism>
<dbReference type="EMBL" id="CP071182">
    <property type="protein sequence ID" value="QSO47135.1"/>
    <property type="molecule type" value="Genomic_DNA"/>
</dbReference>
<protein>
    <submittedName>
        <fullName evidence="2">Serine hydrolase</fullName>
    </submittedName>
</protein>
<dbReference type="Pfam" id="PF13354">
    <property type="entry name" value="Beta-lactamase2"/>
    <property type="match status" value="1"/>
</dbReference>
<keyword evidence="3" id="KW-1185">Reference proteome</keyword>
<dbReference type="InterPro" id="IPR045155">
    <property type="entry name" value="Beta-lactam_cat"/>
</dbReference>
<keyword evidence="2" id="KW-0378">Hydrolase</keyword>
<gene>
    <name evidence="2" type="ORF">JZ786_22475</name>
</gene>
<dbReference type="Gene3D" id="3.40.710.10">
    <property type="entry name" value="DD-peptidase/beta-lactamase superfamily"/>
    <property type="match status" value="1"/>
</dbReference>
<dbReference type="InterPro" id="IPR012338">
    <property type="entry name" value="Beta-lactam/transpept-like"/>
</dbReference>
<evidence type="ECO:0000259" key="1">
    <source>
        <dbReference type="Pfam" id="PF13354"/>
    </source>
</evidence>
<sequence>MLKELSQKLDQIVEQAPGLLTVAIEHLETGEQYLNQADEVMYAASVIKVPIMVSVFDEVHKGRLRLDERIAVQAEDMVTGSGSIQYLSPGLELPIVDLVTLMIIESDNTATNVLMDRIGLDTIQSSMKDWGLSATQLHNKLQIIPAHPNPQRNVITAREMTTYLAKMARGQLVSYQACRKMIGIMKWQIFNDGIPSLIPATDELIGAVPKWEFAHKTGWVTGIAHDVGILYLQGHSFVVSACAKDFTDKASIHKSMGQLGRALYDEVYGS</sequence>
<evidence type="ECO:0000313" key="2">
    <source>
        <dbReference type="EMBL" id="QSO47135.1"/>
    </source>
</evidence>
<reference evidence="2 3" key="1">
    <citation type="submission" date="2021-02" db="EMBL/GenBank/DDBJ databases">
        <title>Alicyclobacillus curvatus sp. nov. and Alicyclobacillus mengziensis sp. nov., two acidophilic bacteria isolated from acid mine drainage.</title>
        <authorList>
            <person name="Huang Y."/>
        </authorList>
    </citation>
    <scope>NUCLEOTIDE SEQUENCE [LARGE SCALE GENOMIC DNA]</scope>
    <source>
        <strain evidence="2 3">S30H14</strain>
    </source>
</reference>